<reference evidence="1" key="1">
    <citation type="submission" date="2020-05" db="EMBL/GenBank/DDBJ databases">
        <title>Mycena genomes resolve the evolution of fungal bioluminescence.</title>
        <authorList>
            <person name="Tsai I.J."/>
        </authorList>
    </citation>
    <scope>NUCLEOTIDE SEQUENCE</scope>
    <source>
        <strain evidence="1">171206Taipei</strain>
    </source>
</reference>
<protein>
    <submittedName>
        <fullName evidence="1">Uncharacterized protein</fullName>
    </submittedName>
</protein>
<comment type="caution">
    <text evidence="1">The sequence shown here is derived from an EMBL/GenBank/DDBJ whole genome shotgun (WGS) entry which is preliminary data.</text>
</comment>
<dbReference type="OrthoDB" id="5424209at2759"/>
<organism evidence="1 2">
    <name type="scientific">Mycena indigotica</name>
    <dbReference type="NCBI Taxonomy" id="2126181"/>
    <lineage>
        <taxon>Eukaryota</taxon>
        <taxon>Fungi</taxon>
        <taxon>Dikarya</taxon>
        <taxon>Basidiomycota</taxon>
        <taxon>Agaricomycotina</taxon>
        <taxon>Agaricomycetes</taxon>
        <taxon>Agaricomycetidae</taxon>
        <taxon>Agaricales</taxon>
        <taxon>Marasmiineae</taxon>
        <taxon>Mycenaceae</taxon>
        <taxon>Mycena</taxon>
    </lineage>
</organism>
<gene>
    <name evidence="1" type="ORF">MIND_00880200</name>
</gene>
<proteinExistence type="predicted"/>
<accession>A0A8H6VZC1</accession>
<dbReference type="Proteomes" id="UP000636479">
    <property type="component" value="Unassembled WGS sequence"/>
</dbReference>
<sequence length="531" mass="59205">MERHCQMPAAPSIQTPVPNPVMASNERLKQILAAYPAAITDFFGSGTLCLFKSGPPWPVAQGQASNLVRAARPIYDMEKAETWLETAKLIVMRLDALELKMQLTAVDPLAYANTGDEKLICNFVVVISVKPNSLAQGDAAGIVTPTVLSVLMQRGFSNAQVAVVEADHHRQAKFMPFDPNNELESTAILRKPFTFTPGLSIAPHATPYYEGTGGVFLRLSTGTDDNDKRVYLLTCAHIARPPVQFENVAYTLKNTSQPLEKFVLHGTESCSDAIGNIMKLIGDETKGIAAWQSSLDRLPAYAQGEPASRTNRRAELAGRIDAAKTRITAANKLHDAITKNYTFLDSRIFKFGHLYHCAKIEVGDDGYMYDWALIEVHKDRLEAGLFQGNKLYVGGNMTAVDWENYMFPQPHDRQDFHVPEDLLLQIEDYVCEDDFRSPRNRDVNDGDTLLAVKNGRTTGTTFGRVNGLESINRYYEGHDLTFDATEMIILGYDIKTGKNDHFSDGGEIRSCRQAWSPYWAPHGRQRSNQRH</sequence>
<dbReference type="EMBL" id="JACAZF010000007">
    <property type="protein sequence ID" value="KAF7299312.1"/>
    <property type="molecule type" value="Genomic_DNA"/>
</dbReference>
<evidence type="ECO:0000313" key="2">
    <source>
        <dbReference type="Proteomes" id="UP000636479"/>
    </source>
</evidence>
<keyword evidence="2" id="KW-1185">Reference proteome</keyword>
<dbReference type="RefSeq" id="XP_037218700.1">
    <property type="nucleotide sequence ID" value="XM_037365458.1"/>
</dbReference>
<name>A0A8H6VZC1_9AGAR</name>
<evidence type="ECO:0000313" key="1">
    <source>
        <dbReference type="EMBL" id="KAF7299312.1"/>
    </source>
</evidence>
<dbReference type="AlphaFoldDB" id="A0A8H6VZC1"/>
<dbReference type="GeneID" id="59347974"/>